<dbReference type="SUPFAM" id="SSF53590">
    <property type="entry name" value="Nucleoside hydrolase"/>
    <property type="match status" value="1"/>
</dbReference>
<reference evidence="6" key="1">
    <citation type="journal article" date="2023" name="Genome Biol. Evol.">
        <title>First Whole Genome Sequence and Flow Cytometry Genome Size Data for the Lichen-Forming Fungus Ramalina farinacea (Ascomycota).</title>
        <authorList>
            <person name="Llewellyn T."/>
            <person name="Mian S."/>
            <person name="Hill R."/>
            <person name="Leitch I.J."/>
            <person name="Gaya E."/>
        </authorList>
    </citation>
    <scope>NUCLEOTIDE SEQUENCE</scope>
    <source>
        <strain evidence="6">LIQ254RAFAR</strain>
    </source>
</reference>
<dbReference type="GO" id="GO:0005829">
    <property type="term" value="C:cytosol"/>
    <property type="evidence" value="ECO:0007669"/>
    <property type="project" value="TreeGrafter"/>
</dbReference>
<feature type="domain" description="Inosine/uridine-preferring nucleoside hydrolase" evidence="5">
    <location>
        <begin position="6"/>
        <end position="234"/>
    </location>
</feature>
<keyword evidence="7" id="KW-1185">Reference proteome</keyword>
<feature type="region of interest" description="Disordered" evidence="4">
    <location>
        <begin position="238"/>
        <end position="261"/>
    </location>
</feature>
<dbReference type="EMBL" id="JAPUFD010000012">
    <property type="protein sequence ID" value="MDI1490499.1"/>
    <property type="molecule type" value="Genomic_DNA"/>
</dbReference>
<evidence type="ECO:0000256" key="4">
    <source>
        <dbReference type="SAM" id="MobiDB-lite"/>
    </source>
</evidence>
<name>A0AA43TWI8_9LECA</name>
<feature type="compositionally biased region" description="Pro residues" evidence="4">
    <location>
        <begin position="115"/>
        <end position="141"/>
    </location>
</feature>
<dbReference type="AlphaFoldDB" id="A0AA43TWI8"/>
<comment type="similarity">
    <text evidence="1">Belongs to the IUNH family.</text>
</comment>
<protein>
    <recommendedName>
        <fullName evidence="5">Inosine/uridine-preferring nucleoside hydrolase domain-containing protein</fullName>
    </recommendedName>
</protein>
<evidence type="ECO:0000313" key="7">
    <source>
        <dbReference type="Proteomes" id="UP001161017"/>
    </source>
</evidence>
<evidence type="ECO:0000256" key="3">
    <source>
        <dbReference type="ARBA" id="ARBA00023295"/>
    </source>
</evidence>
<dbReference type="GO" id="GO:0008477">
    <property type="term" value="F:purine nucleosidase activity"/>
    <property type="evidence" value="ECO:0007669"/>
    <property type="project" value="TreeGrafter"/>
</dbReference>
<keyword evidence="2" id="KW-0378">Hydrolase</keyword>
<comment type="caution">
    <text evidence="6">The sequence shown here is derived from an EMBL/GenBank/DDBJ whole genome shotgun (WGS) entry which is preliminary data.</text>
</comment>
<dbReference type="Gene3D" id="3.90.245.10">
    <property type="entry name" value="Ribonucleoside hydrolase-like"/>
    <property type="match status" value="1"/>
</dbReference>
<dbReference type="Proteomes" id="UP001161017">
    <property type="component" value="Unassembled WGS sequence"/>
</dbReference>
<sequence length="261" mass="27326">MAKNKIIIDTDPGCDDVLALLLALASSPDDVEILLISVTYGNVSLKGCLQNVISTFHVIEKERQWRKSQGLPEGFEMLSKHKPMIAVGAEGPLGGQKKQADYYPPPFHPLRHLLPPLPPPTTTTTPSPPPPPPPPTNPPPNSTHLFTPSPLPAIPQILALLSLHPPDTLTLLALGPLTNFALAAARAPTTFLRARAVCIMGGALSLPGNITPVGEFNTLADPVAAARVYALTSPNPATTMPPSASGGLPPYSPPSSWASGG</sequence>
<evidence type="ECO:0000256" key="2">
    <source>
        <dbReference type="ARBA" id="ARBA00022801"/>
    </source>
</evidence>
<gene>
    <name evidence="6" type="ORF">OHK93_001703</name>
</gene>
<dbReference type="InterPro" id="IPR001910">
    <property type="entry name" value="Inosine/uridine_hydrolase_dom"/>
</dbReference>
<organism evidence="6 7">
    <name type="scientific">Ramalina farinacea</name>
    <dbReference type="NCBI Taxonomy" id="258253"/>
    <lineage>
        <taxon>Eukaryota</taxon>
        <taxon>Fungi</taxon>
        <taxon>Dikarya</taxon>
        <taxon>Ascomycota</taxon>
        <taxon>Pezizomycotina</taxon>
        <taxon>Lecanoromycetes</taxon>
        <taxon>OSLEUM clade</taxon>
        <taxon>Lecanoromycetidae</taxon>
        <taxon>Lecanorales</taxon>
        <taxon>Lecanorineae</taxon>
        <taxon>Ramalinaceae</taxon>
        <taxon>Ramalina</taxon>
    </lineage>
</organism>
<proteinExistence type="inferred from homology"/>
<feature type="region of interest" description="Disordered" evidence="4">
    <location>
        <begin position="113"/>
        <end position="148"/>
    </location>
</feature>
<dbReference type="PANTHER" id="PTHR12304">
    <property type="entry name" value="INOSINE-URIDINE PREFERRING NUCLEOSIDE HYDROLASE"/>
    <property type="match status" value="1"/>
</dbReference>
<evidence type="ECO:0000256" key="1">
    <source>
        <dbReference type="ARBA" id="ARBA00009176"/>
    </source>
</evidence>
<keyword evidence="3" id="KW-0326">Glycosidase</keyword>
<dbReference type="InterPro" id="IPR023186">
    <property type="entry name" value="IUNH"/>
</dbReference>
<dbReference type="GO" id="GO:0006152">
    <property type="term" value="P:purine nucleoside catabolic process"/>
    <property type="evidence" value="ECO:0007669"/>
    <property type="project" value="TreeGrafter"/>
</dbReference>
<evidence type="ECO:0000259" key="5">
    <source>
        <dbReference type="Pfam" id="PF01156"/>
    </source>
</evidence>
<accession>A0AA43TWI8</accession>
<dbReference type="InterPro" id="IPR036452">
    <property type="entry name" value="Ribo_hydro-like"/>
</dbReference>
<dbReference type="PANTHER" id="PTHR12304:SF56">
    <property type="entry name" value="HYDROLASE, PUTATIVE (AFU_ORTHOLOGUE AFUA_1G11790)-RELATED"/>
    <property type="match status" value="1"/>
</dbReference>
<dbReference type="Pfam" id="PF01156">
    <property type="entry name" value="IU_nuc_hydro"/>
    <property type="match status" value="1"/>
</dbReference>
<evidence type="ECO:0000313" key="6">
    <source>
        <dbReference type="EMBL" id="MDI1490499.1"/>
    </source>
</evidence>